<proteinExistence type="predicted"/>
<organism evidence="2 3">
    <name type="scientific">Nepenthes gracilis</name>
    <name type="common">Slender pitcher plant</name>
    <dbReference type="NCBI Taxonomy" id="150966"/>
    <lineage>
        <taxon>Eukaryota</taxon>
        <taxon>Viridiplantae</taxon>
        <taxon>Streptophyta</taxon>
        <taxon>Embryophyta</taxon>
        <taxon>Tracheophyta</taxon>
        <taxon>Spermatophyta</taxon>
        <taxon>Magnoliopsida</taxon>
        <taxon>eudicotyledons</taxon>
        <taxon>Gunneridae</taxon>
        <taxon>Pentapetalae</taxon>
        <taxon>Caryophyllales</taxon>
        <taxon>Nepenthaceae</taxon>
        <taxon>Nepenthes</taxon>
    </lineage>
</organism>
<dbReference type="Proteomes" id="UP001279734">
    <property type="component" value="Unassembled WGS sequence"/>
</dbReference>
<keyword evidence="3" id="KW-1185">Reference proteome</keyword>
<feature type="region of interest" description="Disordered" evidence="1">
    <location>
        <begin position="1"/>
        <end position="79"/>
    </location>
</feature>
<accession>A0AAD3S5D7</accession>
<dbReference type="AlphaFoldDB" id="A0AAD3S5D7"/>
<feature type="region of interest" description="Disordered" evidence="1">
    <location>
        <begin position="187"/>
        <end position="237"/>
    </location>
</feature>
<name>A0AAD3S5D7_NEPGR</name>
<evidence type="ECO:0000256" key="1">
    <source>
        <dbReference type="SAM" id="MobiDB-lite"/>
    </source>
</evidence>
<dbReference type="EMBL" id="BSYO01000005">
    <property type="protein sequence ID" value="GMH04720.1"/>
    <property type="molecule type" value="Genomic_DNA"/>
</dbReference>
<feature type="compositionally biased region" description="Polar residues" evidence="1">
    <location>
        <begin position="49"/>
        <end position="79"/>
    </location>
</feature>
<feature type="compositionally biased region" description="Polar residues" evidence="1">
    <location>
        <begin position="222"/>
        <end position="237"/>
    </location>
</feature>
<feature type="compositionally biased region" description="Basic and acidic residues" evidence="1">
    <location>
        <begin position="26"/>
        <end position="36"/>
    </location>
</feature>
<evidence type="ECO:0000313" key="2">
    <source>
        <dbReference type="EMBL" id="GMH04720.1"/>
    </source>
</evidence>
<protein>
    <submittedName>
        <fullName evidence="2">Uncharacterized protein</fullName>
    </submittedName>
</protein>
<reference evidence="2" key="1">
    <citation type="submission" date="2023-05" db="EMBL/GenBank/DDBJ databases">
        <title>Nepenthes gracilis genome sequencing.</title>
        <authorList>
            <person name="Fukushima K."/>
        </authorList>
    </citation>
    <scope>NUCLEOTIDE SEQUENCE</scope>
    <source>
        <strain evidence="2">SING2019-196</strain>
    </source>
</reference>
<sequence length="237" mass="25928">MSSDTAKPWRPKDHHAISRRSGSASSRDETPLEAAKHLIAQITEAPIISSISSRTPKYSTPPSASSTRKTTQLQFNKEPLNLTSQAISAGINRERQSHQPSKADIPQYKFGALQHRPIKDISLNIRDFQAKRPPIPLPMQQANSGGKDGHITKLIATGYKQQEANRQLHHAHRPIVIKKLQQLHNPRDQHENGLGNSADGSCIKSGTRQALGRNANPPTKLKCSSWSASGQTATAPS</sequence>
<feature type="compositionally biased region" description="Polar residues" evidence="1">
    <location>
        <begin position="194"/>
        <end position="208"/>
    </location>
</feature>
<comment type="caution">
    <text evidence="2">The sequence shown here is derived from an EMBL/GenBank/DDBJ whole genome shotgun (WGS) entry which is preliminary data.</text>
</comment>
<evidence type="ECO:0000313" key="3">
    <source>
        <dbReference type="Proteomes" id="UP001279734"/>
    </source>
</evidence>
<gene>
    <name evidence="2" type="ORF">Nepgr_006560</name>
</gene>